<feature type="binding site" evidence="5">
    <location>
        <position position="138"/>
    </location>
    <ligand>
        <name>AMP</name>
        <dbReference type="ChEBI" id="CHEBI:456215"/>
    </ligand>
</feature>
<dbReference type="OrthoDB" id="9805030at2"/>
<dbReference type="GO" id="GO:0005524">
    <property type="term" value="F:ATP binding"/>
    <property type="evidence" value="ECO:0007669"/>
    <property type="project" value="UniProtKB-UniRule"/>
</dbReference>
<feature type="binding site" evidence="5">
    <location>
        <position position="177"/>
    </location>
    <ligand>
        <name>ATP</name>
        <dbReference type="ChEBI" id="CHEBI:30616"/>
    </ligand>
</feature>
<dbReference type="InterPro" id="IPR033690">
    <property type="entry name" value="Adenylat_kinase_CS"/>
</dbReference>
<dbReference type="InterPro" id="IPR000850">
    <property type="entry name" value="Adenylat/UMP-CMP_kin"/>
</dbReference>
<dbReference type="Proteomes" id="UP000003688">
    <property type="component" value="Unassembled WGS sequence"/>
</dbReference>
<feature type="binding site" evidence="5">
    <location>
        <begin position="59"/>
        <end position="61"/>
    </location>
    <ligand>
        <name>AMP</name>
        <dbReference type="ChEBI" id="CHEBI:456215"/>
    </ligand>
</feature>
<dbReference type="Pfam" id="PF00406">
    <property type="entry name" value="ADK"/>
    <property type="match status" value="1"/>
</dbReference>
<evidence type="ECO:0000256" key="2">
    <source>
        <dbReference type="ARBA" id="ARBA00022727"/>
    </source>
</evidence>
<dbReference type="UniPathway" id="UPA00588">
    <property type="reaction ID" value="UER00649"/>
</dbReference>
<organism evidence="8 9">
    <name type="scientific">Pedosphaera parvula (strain Ellin514)</name>
    <dbReference type="NCBI Taxonomy" id="320771"/>
    <lineage>
        <taxon>Bacteria</taxon>
        <taxon>Pseudomonadati</taxon>
        <taxon>Verrucomicrobiota</taxon>
        <taxon>Pedosphaerae</taxon>
        <taxon>Pedosphaerales</taxon>
        <taxon>Pedosphaeraceae</taxon>
        <taxon>Pedosphaera</taxon>
    </lineage>
</organism>
<dbReference type="PANTHER" id="PTHR23359">
    <property type="entry name" value="NUCLEOTIDE KINASE"/>
    <property type="match status" value="1"/>
</dbReference>
<proteinExistence type="inferred from homology"/>
<gene>
    <name evidence="5" type="primary">adk</name>
    <name evidence="8" type="ORF">Cflav_PD6303</name>
</gene>
<keyword evidence="4 5" id="KW-0418">Kinase</keyword>
<reference evidence="8 9" key="1">
    <citation type="journal article" date="2011" name="J. Bacteriol.">
        <title>Genome sequence of 'Pedosphaera parvula' Ellin514, an aerobic Verrucomicrobial isolate from pasture soil.</title>
        <authorList>
            <person name="Kant R."/>
            <person name="van Passel M.W."/>
            <person name="Sangwan P."/>
            <person name="Palva A."/>
            <person name="Lucas S."/>
            <person name="Copeland A."/>
            <person name="Lapidus A."/>
            <person name="Glavina Del Rio T."/>
            <person name="Dalin E."/>
            <person name="Tice H."/>
            <person name="Bruce D."/>
            <person name="Goodwin L."/>
            <person name="Pitluck S."/>
            <person name="Chertkov O."/>
            <person name="Larimer F.W."/>
            <person name="Land M.L."/>
            <person name="Hauser L."/>
            <person name="Brettin T.S."/>
            <person name="Detter J.C."/>
            <person name="Han S."/>
            <person name="de Vos W.M."/>
            <person name="Janssen P.H."/>
            <person name="Smidt H."/>
        </authorList>
    </citation>
    <scope>NUCLEOTIDE SEQUENCE [LARGE SCALE GENOMIC DNA]</scope>
    <source>
        <strain evidence="8 9">Ellin514</strain>
    </source>
</reference>
<evidence type="ECO:0000313" key="8">
    <source>
        <dbReference type="EMBL" id="EEF62028.1"/>
    </source>
</evidence>
<dbReference type="InterPro" id="IPR027417">
    <property type="entry name" value="P-loop_NTPase"/>
</dbReference>
<dbReference type="GO" id="GO:0044209">
    <property type="term" value="P:AMP salvage"/>
    <property type="evidence" value="ECO:0007669"/>
    <property type="project" value="UniProtKB-UniRule"/>
</dbReference>
<keyword evidence="9" id="KW-1185">Reference proteome</keyword>
<comment type="caution">
    <text evidence="8">The sequence shown here is derived from an EMBL/GenBank/DDBJ whole genome shotgun (WGS) entry which is preliminary data.</text>
</comment>
<dbReference type="Gene3D" id="3.40.50.300">
    <property type="entry name" value="P-loop containing nucleotide triphosphate hydrolases"/>
    <property type="match status" value="1"/>
</dbReference>
<feature type="binding site" evidence="5">
    <location>
        <position position="101"/>
    </location>
    <ligand>
        <name>AMP</name>
        <dbReference type="ChEBI" id="CHEBI:456215"/>
    </ligand>
</feature>
<comment type="pathway">
    <text evidence="5">Purine metabolism; AMP biosynthesis via salvage pathway; AMP from ADP: step 1/1.</text>
</comment>
<comment type="subunit">
    <text evidence="5 7">Monomer.</text>
</comment>
<dbReference type="AlphaFoldDB" id="B9XD82"/>
<sequence>MKYRTILLFGAPGAGKGTQGKIIGNIPNFFHCACGDVFRSMKPDSIIGKIFLEYSSRGELVPDETTVEMWQQSIRNSTQAGRFHPETDTLILDGIPRNMHQAEMLKDTLDVKAIFFLSCPNLKKLVYRIQRRALRENRLDDANMDVIQHRLKTYVKETKPLLSFYGKELVHPIDATQSPAKVLCDILRRTTKL</sequence>
<comment type="caution">
    <text evidence="5">Lacks conserved residue(s) required for the propagation of feature annotation.</text>
</comment>
<dbReference type="GO" id="GO:0004017">
    <property type="term" value="F:AMP kinase activity"/>
    <property type="evidence" value="ECO:0007669"/>
    <property type="project" value="UniProtKB-UniRule"/>
</dbReference>
<keyword evidence="3 5" id="KW-0547">Nucleotide-binding</keyword>
<feature type="binding site" evidence="5">
    <location>
        <position position="132"/>
    </location>
    <ligand>
        <name>ATP</name>
        <dbReference type="ChEBI" id="CHEBI:30616"/>
    </ligand>
</feature>
<keyword evidence="1 5" id="KW-0808">Transferase</keyword>
<dbReference type="RefSeq" id="WP_007413780.1">
    <property type="nucleotide sequence ID" value="NZ_ABOX02000006.1"/>
</dbReference>
<dbReference type="EMBL" id="ABOX02000006">
    <property type="protein sequence ID" value="EEF62028.1"/>
    <property type="molecule type" value="Genomic_DNA"/>
</dbReference>
<evidence type="ECO:0000256" key="6">
    <source>
        <dbReference type="RuleBase" id="RU003330"/>
    </source>
</evidence>
<dbReference type="EC" id="2.7.4.3" evidence="5 7"/>
<keyword evidence="5" id="KW-0963">Cytoplasm</keyword>
<dbReference type="PRINTS" id="PR00094">
    <property type="entry name" value="ADENYLTKNASE"/>
</dbReference>
<feature type="binding site" evidence="5">
    <location>
        <position position="150"/>
    </location>
    <ligand>
        <name>AMP</name>
        <dbReference type="ChEBI" id="CHEBI:456215"/>
    </ligand>
</feature>
<evidence type="ECO:0000256" key="7">
    <source>
        <dbReference type="RuleBase" id="RU003331"/>
    </source>
</evidence>
<dbReference type="GO" id="GO:0005737">
    <property type="term" value="C:cytoplasm"/>
    <property type="evidence" value="ECO:0007669"/>
    <property type="project" value="UniProtKB-SubCell"/>
</dbReference>
<evidence type="ECO:0000256" key="5">
    <source>
        <dbReference type="HAMAP-Rule" id="MF_00235"/>
    </source>
</evidence>
<keyword evidence="2 5" id="KW-0545">Nucleotide biosynthesis</keyword>
<dbReference type="HAMAP" id="MF_00235">
    <property type="entry name" value="Adenylate_kinase_Adk"/>
    <property type="match status" value="1"/>
</dbReference>
<comment type="function">
    <text evidence="5">Catalyzes the reversible transfer of the terminal phosphate group between ATP and AMP. Plays an important role in cellular energy homeostasis and in adenine nucleotide metabolism.</text>
</comment>
<evidence type="ECO:0000256" key="1">
    <source>
        <dbReference type="ARBA" id="ARBA00022679"/>
    </source>
</evidence>
<dbReference type="SUPFAM" id="SSF52540">
    <property type="entry name" value="P-loop containing nucleoside triphosphate hydrolases"/>
    <property type="match status" value="1"/>
</dbReference>
<comment type="similarity">
    <text evidence="5 6">Belongs to the adenylate kinase family.</text>
</comment>
<comment type="domain">
    <text evidence="5">Consists of three domains, a large central CORE domain and two small peripheral domains, NMPbind and LID, which undergo movements during catalysis. The LID domain closes over the site of phosphoryl transfer upon ATP binding. Assembling and dissambling the active center during each catalytic cycle provides an effective means to prevent ATP hydrolysis.</text>
</comment>
<evidence type="ECO:0000313" key="9">
    <source>
        <dbReference type="Proteomes" id="UP000003688"/>
    </source>
</evidence>
<name>B9XD82_PEDPL</name>
<feature type="binding site" evidence="5">
    <location>
        <position position="39"/>
    </location>
    <ligand>
        <name>AMP</name>
        <dbReference type="ChEBI" id="CHEBI:456215"/>
    </ligand>
</feature>
<comment type="subcellular location">
    <subcellularLocation>
        <location evidence="5 7">Cytoplasm</location>
    </subcellularLocation>
</comment>
<dbReference type="CDD" id="cd01428">
    <property type="entry name" value="ADK"/>
    <property type="match status" value="1"/>
</dbReference>
<protein>
    <recommendedName>
        <fullName evidence="5 7">Adenylate kinase</fullName>
        <shortName evidence="5">AK</shortName>
        <ecNumber evidence="5 7">2.7.4.3</ecNumber>
    </recommendedName>
    <alternativeName>
        <fullName evidence="5">ATP-AMP transphosphorylase</fullName>
    </alternativeName>
    <alternativeName>
        <fullName evidence="5">ATP:AMP phosphotransferase</fullName>
    </alternativeName>
    <alternativeName>
        <fullName evidence="5">Adenylate monophosphate kinase</fullName>
    </alternativeName>
</protein>
<feature type="binding site" evidence="5">
    <location>
        <begin position="13"/>
        <end position="18"/>
    </location>
    <ligand>
        <name>ATP</name>
        <dbReference type="ChEBI" id="CHEBI:30616"/>
    </ligand>
</feature>
<keyword evidence="5 7" id="KW-0067">ATP-binding</keyword>
<dbReference type="PROSITE" id="PS00113">
    <property type="entry name" value="ADENYLATE_KINASE"/>
    <property type="match status" value="1"/>
</dbReference>
<evidence type="ECO:0000256" key="4">
    <source>
        <dbReference type="ARBA" id="ARBA00022777"/>
    </source>
</evidence>
<accession>B9XD82</accession>
<dbReference type="STRING" id="320771.Cflav_PD6303"/>
<evidence type="ECO:0000256" key="3">
    <source>
        <dbReference type="ARBA" id="ARBA00022741"/>
    </source>
</evidence>
<comment type="catalytic activity">
    <reaction evidence="5 7">
        <text>AMP + ATP = 2 ADP</text>
        <dbReference type="Rhea" id="RHEA:12973"/>
        <dbReference type="ChEBI" id="CHEBI:30616"/>
        <dbReference type="ChEBI" id="CHEBI:456215"/>
        <dbReference type="ChEBI" id="CHEBI:456216"/>
        <dbReference type="EC" id="2.7.4.3"/>
    </reaction>
</comment>